<evidence type="ECO:0000313" key="2">
    <source>
        <dbReference type="EMBL" id="CAA9364852.1"/>
    </source>
</evidence>
<dbReference type="EMBL" id="CADCUK010000033">
    <property type="protein sequence ID" value="CAA9364852.1"/>
    <property type="molecule type" value="Genomic_DNA"/>
</dbReference>
<feature type="compositionally biased region" description="Basic residues" evidence="1">
    <location>
        <begin position="123"/>
        <end position="140"/>
    </location>
</feature>
<sequence>ERHVGGRQPAAGQRLPSAGPVRLLDDRRAARARTSFALREAATPTRPATLRPDHRRAVAAHRRVRRLHELRRRLADVPRAGGQAAAPGMAEAVVGHRSHLPARSVPGRRAAAGAGDRPGTRAPRLRAPRAPVRPHPRGTV</sequence>
<feature type="region of interest" description="Disordered" evidence="1">
    <location>
        <begin position="75"/>
        <end position="140"/>
    </location>
</feature>
<dbReference type="AlphaFoldDB" id="A0A6J4MP21"/>
<feature type="compositionally biased region" description="Low complexity" evidence="1">
    <location>
        <begin position="101"/>
        <end position="122"/>
    </location>
</feature>
<gene>
    <name evidence="2" type="ORF">AVDCRST_MAG47-483</name>
</gene>
<feature type="non-terminal residue" evidence="2">
    <location>
        <position position="1"/>
    </location>
</feature>
<feature type="region of interest" description="Disordered" evidence="1">
    <location>
        <begin position="35"/>
        <end position="54"/>
    </location>
</feature>
<feature type="non-terminal residue" evidence="2">
    <location>
        <position position="140"/>
    </location>
</feature>
<feature type="region of interest" description="Disordered" evidence="1">
    <location>
        <begin position="1"/>
        <end position="21"/>
    </location>
</feature>
<organism evidence="2">
    <name type="scientific">uncultured Nocardioidaceae bacterium</name>
    <dbReference type="NCBI Taxonomy" id="253824"/>
    <lineage>
        <taxon>Bacteria</taxon>
        <taxon>Bacillati</taxon>
        <taxon>Actinomycetota</taxon>
        <taxon>Actinomycetes</taxon>
        <taxon>Propionibacteriales</taxon>
        <taxon>Nocardioidaceae</taxon>
        <taxon>environmental samples</taxon>
    </lineage>
</organism>
<protein>
    <submittedName>
        <fullName evidence="2">Uncharacterized protein</fullName>
    </submittedName>
</protein>
<name>A0A6J4MP21_9ACTN</name>
<proteinExistence type="predicted"/>
<evidence type="ECO:0000256" key="1">
    <source>
        <dbReference type="SAM" id="MobiDB-lite"/>
    </source>
</evidence>
<accession>A0A6J4MP21</accession>
<reference evidence="2" key="1">
    <citation type="submission" date="2020-02" db="EMBL/GenBank/DDBJ databases">
        <authorList>
            <person name="Meier V. D."/>
        </authorList>
    </citation>
    <scope>NUCLEOTIDE SEQUENCE</scope>
    <source>
        <strain evidence="2">AVDCRST_MAG47</strain>
    </source>
</reference>